<reference evidence="1" key="1">
    <citation type="journal article" date="2023" name="bioRxiv">
        <title>Improved chromosome-level genome assembly for marigold (Tagetes erecta).</title>
        <authorList>
            <person name="Jiang F."/>
            <person name="Yuan L."/>
            <person name="Wang S."/>
            <person name="Wang H."/>
            <person name="Xu D."/>
            <person name="Wang A."/>
            <person name="Fan W."/>
        </authorList>
    </citation>
    <scope>NUCLEOTIDE SEQUENCE</scope>
    <source>
        <strain evidence="1">WSJ</strain>
        <tissue evidence="1">Leaf</tissue>
    </source>
</reference>
<sequence>MVRPIPRNAPSIEAYGSILLLLECRPRETFSIYTWLSSIGRWLIEALLDKIRREEDKKRPSVLLVSQPVASKDCPLSPPVYALLAQG</sequence>
<name>A0AAD8KST0_TARER</name>
<evidence type="ECO:0000313" key="2">
    <source>
        <dbReference type="Proteomes" id="UP001229421"/>
    </source>
</evidence>
<accession>A0AAD8KST0</accession>
<organism evidence="1 2">
    <name type="scientific">Tagetes erecta</name>
    <name type="common">African marigold</name>
    <dbReference type="NCBI Taxonomy" id="13708"/>
    <lineage>
        <taxon>Eukaryota</taxon>
        <taxon>Viridiplantae</taxon>
        <taxon>Streptophyta</taxon>
        <taxon>Embryophyta</taxon>
        <taxon>Tracheophyta</taxon>
        <taxon>Spermatophyta</taxon>
        <taxon>Magnoliopsida</taxon>
        <taxon>eudicotyledons</taxon>
        <taxon>Gunneridae</taxon>
        <taxon>Pentapetalae</taxon>
        <taxon>asterids</taxon>
        <taxon>campanulids</taxon>
        <taxon>Asterales</taxon>
        <taxon>Asteraceae</taxon>
        <taxon>Asteroideae</taxon>
        <taxon>Heliantheae alliance</taxon>
        <taxon>Tageteae</taxon>
        <taxon>Tagetes</taxon>
    </lineage>
</organism>
<dbReference type="Proteomes" id="UP001229421">
    <property type="component" value="Unassembled WGS sequence"/>
</dbReference>
<gene>
    <name evidence="1" type="ORF">QVD17_16861</name>
</gene>
<comment type="caution">
    <text evidence="1">The sequence shown here is derived from an EMBL/GenBank/DDBJ whole genome shotgun (WGS) entry which is preliminary data.</text>
</comment>
<protein>
    <submittedName>
        <fullName evidence="1">Uncharacterized protein</fullName>
    </submittedName>
</protein>
<dbReference type="EMBL" id="JAUHHV010000004">
    <property type="protein sequence ID" value="KAK1428034.1"/>
    <property type="molecule type" value="Genomic_DNA"/>
</dbReference>
<keyword evidence="2" id="KW-1185">Reference proteome</keyword>
<proteinExistence type="predicted"/>
<evidence type="ECO:0000313" key="1">
    <source>
        <dbReference type="EMBL" id="KAK1428034.1"/>
    </source>
</evidence>
<dbReference type="AlphaFoldDB" id="A0AAD8KST0"/>